<keyword evidence="4" id="KW-1185">Reference proteome</keyword>
<name>A0ABW7GAW8_9BURK</name>
<feature type="chain" id="PRO_5045537869" evidence="1">
    <location>
        <begin position="23"/>
        <end position="192"/>
    </location>
</feature>
<dbReference type="InterPro" id="IPR000421">
    <property type="entry name" value="FA58C"/>
</dbReference>
<evidence type="ECO:0000313" key="3">
    <source>
        <dbReference type="EMBL" id="MFG6459111.1"/>
    </source>
</evidence>
<evidence type="ECO:0000259" key="2">
    <source>
        <dbReference type="PROSITE" id="PS50022"/>
    </source>
</evidence>
<dbReference type="SUPFAM" id="SSF49785">
    <property type="entry name" value="Galactose-binding domain-like"/>
    <property type="match status" value="1"/>
</dbReference>
<proteinExistence type="predicted"/>
<gene>
    <name evidence="3" type="ORF">ACG00X_19940</name>
</gene>
<evidence type="ECO:0000313" key="4">
    <source>
        <dbReference type="Proteomes" id="UP001606305"/>
    </source>
</evidence>
<dbReference type="NCBIfam" id="TIGR02595">
    <property type="entry name" value="PEP_CTERM"/>
    <property type="match status" value="1"/>
</dbReference>
<dbReference type="EMBL" id="JBIGIA010000018">
    <property type="protein sequence ID" value="MFG6459111.1"/>
    <property type="molecule type" value="Genomic_DNA"/>
</dbReference>
<sequence>MSVSLKSVVAIGLLGLAAAAQASTAGVTVVGSSAAVNNAAFAADGFTPANSTFWQSNAAWWNGSANTIDFKLDQAYQLSSATVTLDWNDVYRFSASTDGVNYTTLFTTSGLFDQPVGANVGAGQVTLPVTFAQSADAFRFVRVQALYGDNSYSVGEVSFSGVAAAVPEPSSVALMLAGAGLLGAVARRRRAR</sequence>
<dbReference type="InterPro" id="IPR008979">
    <property type="entry name" value="Galactose-bd-like_sf"/>
</dbReference>
<accession>A0ABW7GAW8</accession>
<dbReference type="Proteomes" id="UP001606305">
    <property type="component" value="Unassembled WGS sequence"/>
</dbReference>
<comment type="caution">
    <text evidence="3">The sequence shown here is derived from an EMBL/GenBank/DDBJ whole genome shotgun (WGS) entry which is preliminary data.</text>
</comment>
<organism evidence="3 4">
    <name type="scientific">Pelomonas nitida</name>
    <dbReference type="NCBI Taxonomy" id="3299027"/>
    <lineage>
        <taxon>Bacteria</taxon>
        <taxon>Pseudomonadati</taxon>
        <taxon>Pseudomonadota</taxon>
        <taxon>Betaproteobacteria</taxon>
        <taxon>Burkholderiales</taxon>
        <taxon>Sphaerotilaceae</taxon>
        <taxon>Roseateles</taxon>
    </lineage>
</organism>
<feature type="signal peptide" evidence="1">
    <location>
        <begin position="1"/>
        <end position="22"/>
    </location>
</feature>
<dbReference type="InterPro" id="IPR013424">
    <property type="entry name" value="Ice-binding_C"/>
</dbReference>
<dbReference type="Pfam" id="PF07589">
    <property type="entry name" value="PEP-CTERM"/>
    <property type="match status" value="1"/>
</dbReference>
<protein>
    <submittedName>
        <fullName evidence="3">PEP-CTERM sorting domain-containing protein</fullName>
    </submittedName>
</protein>
<reference evidence="3 4" key="1">
    <citation type="submission" date="2024-09" db="EMBL/GenBank/DDBJ databases">
        <title>Novel species of the genus Pelomonas and Roseateles isolated from streams.</title>
        <authorList>
            <person name="Lu H."/>
        </authorList>
    </citation>
    <scope>NUCLEOTIDE SEQUENCE [LARGE SCALE GENOMIC DNA]</scope>
    <source>
        <strain evidence="3 4">BYS96W</strain>
    </source>
</reference>
<dbReference type="PROSITE" id="PS50022">
    <property type="entry name" value="FA58C_3"/>
    <property type="match status" value="1"/>
</dbReference>
<keyword evidence="1" id="KW-0732">Signal</keyword>
<dbReference type="Gene3D" id="2.60.120.260">
    <property type="entry name" value="Galactose-binding domain-like"/>
    <property type="match status" value="1"/>
</dbReference>
<feature type="domain" description="F5/8 type C" evidence="2">
    <location>
        <begin position="8"/>
        <end position="162"/>
    </location>
</feature>
<dbReference type="RefSeq" id="WP_394490766.1">
    <property type="nucleotide sequence ID" value="NZ_JBIGIA010000018.1"/>
</dbReference>
<evidence type="ECO:0000256" key="1">
    <source>
        <dbReference type="SAM" id="SignalP"/>
    </source>
</evidence>